<accession>A0AAV4RCL6</accession>
<proteinExistence type="predicted"/>
<dbReference type="EMBL" id="BPLQ01006056">
    <property type="protein sequence ID" value="GIY19594.1"/>
    <property type="molecule type" value="Genomic_DNA"/>
</dbReference>
<gene>
    <name evidence="2" type="ORF">CDAR_274041</name>
</gene>
<dbReference type="Proteomes" id="UP001054837">
    <property type="component" value="Unassembled WGS sequence"/>
</dbReference>
<evidence type="ECO:0000256" key="1">
    <source>
        <dbReference type="SAM" id="MobiDB-lite"/>
    </source>
</evidence>
<name>A0AAV4RCL6_9ARAC</name>
<dbReference type="AlphaFoldDB" id="A0AAV4RCL6"/>
<comment type="caution">
    <text evidence="2">The sequence shown here is derived from an EMBL/GenBank/DDBJ whole genome shotgun (WGS) entry which is preliminary data.</text>
</comment>
<feature type="region of interest" description="Disordered" evidence="1">
    <location>
        <begin position="71"/>
        <end position="92"/>
    </location>
</feature>
<reference evidence="2 3" key="1">
    <citation type="submission" date="2021-06" db="EMBL/GenBank/DDBJ databases">
        <title>Caerostris darwini draft genome.</title>
        <authorList>
            <person name="Kono N."/>
            <person name="Arakawa K."/>
        </authorList>
    </citation>
    <scope>NUCLEOTIDE SEQUENCE [LARGE SCALE GENOMIC DNA]</scope>
</reference>
<evidence type="ECO:0000313" key="3">
    <source>
        <dbReference type="Proteomes" id="UP001054837"/>
    </source>
</evidence>
<organism evidence="2 3">
    <name type="scientific">Caerostris darwini</name>
    <dbReference type="NCBI Taxonomy" id="1538125"/>
    <lineage>
        <taxon>Eukaryota</taxon>
        <taxon>Metazoa</taxon>
        <taxon>Ecdysozoa</taxon>
        <taxon>Arthropoda</taxon>
        <taxon>Chelicerata</taxon>
        <taxon>Arachnida</taxon>
        <taxon>Araneae</taxon>
        <taxon>Araneomorphae</taxon>
        <taxon>Entelegynae</taxon>
        <taxon>Araneoidea</taxon>
        <taxon>Araneidae</taxon>
        <taxon>Caerostris</taxon>
    </lineage>
</organism>
<evidence type="ECO:0000313" key="2">
    <source>
        <dbReference type="EMBL" id="GIY19594.1"/>
    </source>
</evidence>
<feature type="region of interest" description="Disordered" evidence="1">
    <location>
        <begin position="1"/>
        <end position="46"/>
    </location>
</feature>
<keyword evidence="3" id="KW-1185">Reference proteome</keyword>
<protein>
    <submittedName>
        <fullName evidence="2">Uncharacterized protein</fullName>
    </submittedName>
</protein>
<sequence length="92" mass="10539">MTTNIERGTSMKRWARKRMQSRGTNTANVAHIPMGNERGPYRHGMGNGSVFQGHRVGFCTLEWERKELQTFRYTPPPPPHARSMHPAHAALR</sequence>